<evidence type="ECO:0000259" key="5">
    <source>
        <dbReference type="PROSITE" id="PS00622"/>
    </source>
</evidence>
<dbReference type="Pfam" id="PF08281">
    <property type="entry name" value="Sigma70_r4_2"/>
    <property type="match status" value="1"/>
</dbReference>
<protein>
    <submittedName>
        <fullName evidence="6">Rna polymerase sigma factor rpoe</fullName>
    </submittedName>
</protein>
<dbReference type="GO" id="GO:0006352">
    <property type="term" value="P:DNA-templated transcription initiation"/>
    <property type="evidence" value="ECO:0007669"/>
    <property type="project" value="InterPro"/>
</dbReference>
<dbReference type="InterPro" id="IPR036388">
    <property type="entry name" value="WH-like_DNA-bd_sf"/>
</dbReference>
<evidence type="ECO:0000313" key="6">
    <source>
        <dbReference type="EMBL" id="KUG22629.1"/>
    </source>
</evidence>
<proteinExistence type="inferred from homology"/>
<dbReference type="InterPro" id="IPR014284">
    <property type="entry name" value="RNA_pol_sigma-70_dom"/>
</dbReference>
<dbReference type="SUPFAM" id="SSF88659">
    <property type="entry name" value="Sigma3 and sigma4 domains of RNA polymerase sigma factors"/>
    <property type="match status" value="1"/>
</dbReference>
<dbReference type="Pfam" id="PF04542">
    <property type="entry name" value="Sigma70_r2"/>
    <property type="match status" value="1"/>
</dbReference>
<name>A0A0W8FNX8_9ZZZZ</name>
<feature type="domain" description="HTH luxR-type" evidence="5">
    <location>
        <begin position="137"/>
        <end position="164"/>
    </location>
</feature>
<evidence type="ECO:0000256" key="3">
    <source>
        <dbReference type="ARBA" id="ARBA00023082"/>
    </source>
</evidence>
<gene>
    <name evidence="6" type="ORF">ASZ90_007596</name>
</gene>
<evidence type="ECO:0000256" key="4">
    <source>
        <dbReference type="ARBA" id="ARBA00023163"/>
    </source>
</evidence>
<keyword evidence="3" id="KW-0731">Sigma factor</keyword>
<reference evidence="6" key="1">
    <citation type="journal article" date="2015" name="Proc. Natl. Acad. Sci. U.S.A.">
        <title>Networks of energetic and metabolic interactions define dynamics in microbial communities.</title>
        <authorList>
            <person name="Embree M."/>
            <person name="Liu J.K."/>
            <person name="Al-Bassam M.M."/>
            <person name="Zengler K."/>
        </authorList>
    </citation>
    <scope>NUCLEOTIDE SEQUENCE</scope>
</reference>
<comment type="caution">
    <text evidence="6">The sequence shown here is derived from an EMBL/GenBank/DDBJ whole genome shotgun (WGS) entry which is preliminary data.</text>
</comment>
<dbReference type="Gene3D" id="1.10.10.10">
    <property type="entry name" value="Winged helix-like DNA-binding domain superfamily/Winged helix DNA-binding domain"/>
    <property type="match status" value="1"/>
</dbReference>
<dbReference type="GO" id="GO:0016987">
    <property type="term" value="F:sigma factor activity"/>
    <property type="evidence" value="ECO:0007669"/>
    <property type="project" value="UniProtKB-KW"/>
</dbReference>
<dbReference type="AlphaFoldDB" id="A0A0W8FNX8"/>
<dbReference type="GO" id="GO:0003677">
    <property type="term" value="F:DNA binding"/>
    <property type="evidence" value="ECO:0007669"/>
    <property type="project" value="InterPro"/>
</dbReference>
<dbReference type="Gene3D" id="1.10.1740.10">
    <property type="match status" value="1"/>
</dbReference>
<dbReference type="InterPro" id="IPR013325">
    <property type="entry name" value="RNA_pol_sigma_r2"/>
</dbReference>
<keyword evidence="2" id="KW-0805">Transcription regulation</keyword>
<dbReference type="InterPro" id="IPR000792">
    <property type="entry name" value="Tscrpt_reg_LuxR_C"/>
</dbReference>
<dbReference type="InterPro" id="IPR013324">
    <property type="entry name" value="RNA_pol_sigma_r3/r4-like"/>
</dbReference>
<dbReference type="NCBIfam" id="TIGR02937">
    <property type="entry name" value="sigma70-ECF"/>
    <property type="match status" value="1"/>
</dbReference>
<dbReference type="PROSITE" id="PS00622">
    <property type="entry name" value="HTH_LUXR_1"/>
    <property type="match status" value="1"/>
</dbReference>
<accession>A0A0W8FNX8</accession>
<dbReference type="EMBL" id="LNQE01000950">
    <property type="protein sequence ID" value="KUG22629.1"/>
    <property type="molecule type" value="Genomic_DNA"/>
</dbReference>
<organism evidence="6">
    <name type="scientific">hydrocarbon metagenome</name>
    <dbReference type="NCBI Taxonomy" id="938273"/>
    <lineage>
        <taxon>unclassified sequences</taxon>
        <taxon>metagenomes</taxon>
        <taxon>ecological metagenomes</taxon>
    </lineage>
</organism>
<dbReference type="CDD" id="cd06171">
    <property type="entry name" value="Sigma70_r4"/>
    <property type="match status" value="1"/>
</dbReference>
<comment type="similarity">
    <text evidence="1">Belongs to the sigma-70 factor family. ECF subfamily.</text>
</comment>
<dbReference type="InterPro" id="IPR039425">
    <property type="entry name" value="RNA_pol_sigma-70-like"/>
</dbReference>
<dbReference type="InterPro" id="IPR013249">
    <property type="entry name" value="RNA_pol_sigma70_r4_t2"/>
</dbReference>
<keyword evidence="4" id="KW-0804">Transcription</keyword>
<dbReference type="PANTHER" id="PTHR43133">
    <property type="entry name" value="RNA POLYMERASE ECF-TYPE SIGMA FACTO"/>
    <property type="match status" value="1"/>
</dbReference>
<dbReference type="InterPro" id="IPR007627">
    <property type="entry name" value="RNA_pol_sigma70_r2"/>
</dbReference>
<sequence>MEPFDFQQIHDEFRERIFHYLFGMAGKNDAEDLTQVVFEKINRNLENFRGESSIATWIYRIATNVALDNGRLASSRKTIISLDTIEDICDCNILGNDKHLDAESKLMRREMNSCIHRIVKRMPETERVVLLLSEFEGLKNREIAEILDITIDTVKIRLHRARTRLKKDIKTECTLYHDERNELVCTPK</sequence>
<evidence type="ECO:0000256" key="1">
    <source>
        <dbReference type="ARBA" id="ARBA00010641"/>
    </source>
</evidence>
<evidence type="ECO:0000256" key="2">
    <source>
        <dbReference type="ARBA" id="ARBA00023015"/>
    </source>
</evidence>
<dbReference type="SUPFAM" id="SSF88946">
    <property type="entry name" value="Sigma2 domain of RNA polymerase sigma factors"/>
    <property type="match status" value="1"/>
</dbReference>
<dbReference type="PANTHER" id="PTHR43133:SF51">
    <property type="entry name" value="RNA POLYMERASE SIGMA FACTOR"/>
    <property type="match status" value="1"/>
</dbReference>